<dbReference type="EMBL" id="JBHFNQ010000103">
    <property type="protein sequence ID" value="MFB2877814.1"/>
    <property type="molecule type" value="Genomic_DNA"/>
</dbReference>
<protein>
    <submittedName>
        <fullName evidence="1">Uncharacterized protein</fullName>
    </submittedName>
</protein>
<keyword evidence="2" id="KW-1185">Reference proteome</keyword>
<reference evidence="1 2" key="1">
    <citation type="submission" date="2024-09" db="EMBL/GenBank/DDBJ databases">
        <title>Floridaenema gen nov. (Aerosakkonemataceae, Aerosakkonematales ord. nov., Cyanobacteria) from benthic tropical and subtropical fresh waters, with the description of four new species.</title>
        <authorList>
            <person name="Moretto J.A."/>
            <person name="Berthold D.E."/>
            <person name="Lefler F.W."/>
            <person name="Huang I.-S."/>
            <person name="Laughinghouse H. IV."/>
        </authorList>
    </citation>
    <scope>NUCLEOTIDE SEQUENCE [LARGE SCALE GENOMIC DNA]</scope>
    <source>
        <strain evidence="1 2">BLCC-F46</strain>
    </source>
</reference>
<accession>A0ABV4X4Y2</accession>
<gene>
    <name evidence="1" type="ORF">ACE1CC_13245</name>
</gene>
<sequence>MATTPIDLYRQEMQLSFKDVQFIIEALDYRIEAYREVLKNQEDLDEDEVSDISNDCGFLEALRKDLAKALSQGELPKVGNIK</sequence>
<proteinExistence type="predicted"/>
<organism evidence="1 2">
    <name type="scientific">Floridaenema aerugineum BLCC-F46</name>
    <dbReference type="NCBI Taxonomy" id="3153654"/>
    <lineage>
        <taxon>Bacteria</taxon>
        <taxon>Bacillati</taxon>
        <taxon>Cyanobacteriota</taxon>
        <taxon>Cyanophyceae</taxon>
        <taxon>Oscillatoriophycideae</taxon>
        <taxon>Aerosakkonematales</taxon>
        <taxon>Aerosakkonemataceae</taxon>
        <taxon>Floridanema</taxon>
        <taxon>Floridanema aerugineum</taxon>
    </lineage>
</organism>
<name>A0ABV4X4Y2_9CYAN</name>
<evidence type="ECO:0000313" key="2">
    <source>
        <dbReference type="Proteomes" id="UP001576774"/>
    </source>
</evidence>
<evidence type="ECO:0000313" key="1">
    <source>
        <dbReference type="EMBL" id="MFB2877814.1"/>
    </source>
</evidence>
<dbReference type="Proteomes" id="UP001576774">
    <property type="component" value="Unassembled WGS sequence"/>
</dbReference>
<dbReference type="RefSeq" id="WP_413270907.1">
    <property type="nucleotide sequence ID" value="NZ_JBHFNQ010000103.1"/>
</dbReference>
<comment type="caution">
    <text evidence="1">The sequence shown here is derived from an EMBL/GenBank/DDBJ whole genome shotgun (WGS) entry which is preliminary data.</text>
</comment>